<sequence>MDILLCDDPDGCPAHMIQPIEGRPVWVLDRPTSCFTDLSPPKEEQFT</sequence>
<accession>A0A382S627</accession>
<reference evidence="1" key="1">
    <citation type="submission" date="2018-05" db="EMBL/GenBank/DDBJ databases">
        <authorList>
            <person name="Lanie J.A."/>
            <person name="Ng W.-L."/>
            <person name="Kazmierczak K.M."/>
            <person name="Andrzejewski T.M."/>
            <person name="Davidsen T.M."/>
            <person name="Wayne K.J."/>
            <person name="Tettelin H."/>
            <person name="Glass J.I."/>
            <person name="Rusch D."/>
            <person name="Podicherti R."/>
            <person name="Tsui H.-C.T."/>
            <person name="Winkler M.E."/>
        </authorList>
    </citation>
    <scope>NUCLEOTIDE SEQUENCE</scope>
</reference>
<proteinExistence type="predicted"/>
<organism evidence="1">
    <name type="scientific">marine metagenome</name>
    <dbReference type="NCBI Taxonomy" id="408172"/>
    <lineage>
        <taxon>unclassified sequences</taxon>
        <taxon>metagenomes</taxon>
        <taxon>ecological metagenomes</taxon>
    </lineage>
</organism>
<dbReference type="EMBL" id="UINC01126081">
    <property type="protein sequence ID" value="SVD04341.1"/>
    <property type="molecule type" value="Genomic_DNA"/>
</dbReference>
<dbReference type="AlphaFoldDB" id="A0A382S627"/>
<name>A0A382S627_9ZZZZ</name>
<gene>
    <name evidence="1" type="ORF">METZ01_LOCUS357195</name>
</gene>
<feature type="non-terminal residue" evidence="1">
    <location>
        <position position="47"/>
    </location>
</feature>
<evidence type="ECO:0000313" key="1">
    <source>
        <dbReference type="EMBL" id="SVD04341.1"/>
    </source>
</evidence>
<protein>
    <submittedName>
        <fullName evidence="1">Uncharacterized protein</fullName>
    </submittedName>
</protein>